<protein>
    <submittedName>
        <fullName evidence="2">Uncharacterized protein</fullName>
    </submittedName>
</protein>
<keyword evidence="3" id="KW-1185">Reference proteome</keyword>
<evidence type="ECO:0000313" key="2">
    <source>
        <dbReference type="EnsemblPlants" id="ORUFI12G11640.1"/>
    </source>
</evidence>
<organism evidence="2 3">
    <name type="scientific">Oryza rufipogon</name>
    <name type="common">Brownbeard rice</name>
    <name type="synonym">Asian wild rice</name>
    <dbReference type="NCBI Taxonomy" id="4529"/>
    <lineage>
        <taxon>Eukaryota</taxon>
        <taxon>Viridiplantae</taxon>
        <taxon>Streptophyta</taxon>
        <taxon>Embryophyta</taxon>
        <taxon>Tracheophyta</taxon>
        <taxon>Spermatophyta</taxon>
        <taxon>Magnoliopsida</taxon>
        <taxon>Liliopsida</taxon>
        <taxon>Poales</taxon>
        <taxon>Poaceae</taxon>
        <taxon>BOP clade</taxon>
        <taxon>Oryzoideae</taxon>
        <taxon>Oryzeae</taxon>
        <taxon>Oryzinae</taxon>
        <taxon>Oryza</taxon>
    </lineage>
</organism>
<feature type="compositionally biased region" description="Basic and acidic residues" evidence="1">
    <location>
        <begin position="108"/>
        <end position="123"/>
    </location>
</feature>
<evidence type="ECO:0000256" key="1">
    <source>
        <dbReference type="SAM" id="MobiDB-lite"/>
    </source>
</evidence>
<dbReference type="Proteomes" id="UP000008022">
    <property type="component" value="Unassembled WGS sequence"/>
</dbReference>
<feature type="region of interest" description="Disordered" evidence="1">
    <location>
        <begin position="102"/>
        <end position="123"/>
    </location>
</feature>
<evidence type="ECO:0000313" key="3">
    <source>
        <dbReference type="Proteomes" id="UP000008022"/>
    </source>
</evidence>
<accession>A0A0E0RGR3</accession>
<name>A0A0E0RGR3_ORYRU</name>
<dbReference type="EnsemblPlants" id="ORUFI12G11640.1">
    <property type="protein sequence ID" value="ORUFI12G11640.1"/>
    <property type="gene ID" value="ORUFI12G11640"/>
</dbReference>
<dbReference type="HOGENOM" id="CLU_1177045_0_0_1"/>
<dbReference type="Gramene" id="ORUFI12G11640.1">
    <property type="protein sequence ID" value="ORUFI12G11640.1"/>
    <property type="gene ID" value="ORUFI12G11640"/>
</dbReference>
<reference evidence="3" key="1">
    <citation type="submission" date="2013-06" db="EMBL/GenBank/DDBJ databases">
        <authorList>
            <person name="Zhao Q."/>
        </authorList>
    </citation>
    <scope>NUCLEOTIDE SEQUENCE</scope>
    <source>
        <strain evidence="3">cv. W1943</strain>
    </source>
</reference>
<dbReference type="AlphaFoldDB" id="A0A0E0RGR3"/>
<reference evidence="2" key="2">
    <citation type="submission" date="2015-06" db="UniProtKB">
        <authorList>
            <consortium name="EnsemblPlants"/>
        </authorList>
    </citation>
    <scope>IDENTIFICATION</scope>
</reference>
<proteinExistence type="predicted"/>
<sequence length="236" mass="25600">MAKLMVVVSRAVVVGVSDGGSASGGELRHACACRAPASFGVNECMHVPLRGCWKLTVGWTCAGCSGDGKKRHSDGVGLLPDSGLPRREVERLKDNLRMLQERGTAPKLTRERGTDDVGRRPDLRKKERISLSAALHRNFPLAFSWNPGDAHGAAARSEMHRIIGNGEATDGGTLDIEDADELDAMCSIHEKGEPRTENFGKTRLLQGGQGFDGSMCQVPRFNYICFYQGNFVSLTK</sequence>